<dbReference type="EMBL" id="CP017904">
    <property type="protein sequence ID" value="ARP21781.1"/>
    <property type="molecule type" value="Genomic_DNA"/>
</dbReference>
<evidence type="ECO:0000256" key="4">
    <source>
        <dbReference type="RuleBase" id="RU004003"/>
    </source>
</evidence>
<dbReference type="AlphaFoldDB" id="A0A1W6TLW7"/>
<protein>
    <submittedName>
        <fullName evidence="6">Outer membrane lipoprotein BfpB</fullName>
    </submittedName>
</protein>
<organism evidence="6">
    <name type="scientific">Vibrio alginolyticus</name>
    <dbReference type="NCBI Taxonomy" id="663"/>
    <lineage>
        <taxon>Bacteria</taxon>
        <taxon>Pseudomonadati</taxon>
        <taxon>Pseudomonadota</taxon>
        <taxon>Gammaproteobacteria</taxon>
        <taxon>Vibrionales</taxon>
        <taxon>Vibrionaceae</taxon>
        <taxon>Vibrio</taxon>
    </lineage>
</organism>
<keyword evidence="3" id="KW-0472">Membrane</keyword>
<keyword evidence="2" id="KW-0732">Signal</keyword>
<evidence type="ECO:0000256" key="1">
    <source>
        <dbReference type="ARBA" id="ARBA00004370"/>
    </source>
</evidence>
<dbReference type="InterPro" id="IPR004846">
    <property type="entry name" value="T2SS/T3SS_dom"/>
</dbReference>
<proteinExistence type="inferred from homology"/>
<dbReference type="RefSeq" id="WP_025767446.1">
    <property type="nucleotide sequence ID" value="NZ_CP017893.1"/>
</dbReference>
<accession>A0A1W6TLW7</accession>
<evidence type="ECO:0000256" key="3">
    <source>
        <dbReference type="ARBA" id="ARBA00023136"/>
    </source>
</evidence>
<comment type="subcellular location">
    <subcellularLocation>
        <location evidence="1">Membrane</location>
    </subcellularLocation>
</comment>
<geneLocation type="plasmid" evidence="6">
    <name>pL289</name>
</geneLocation>
<keyword evidence="6" id="KW-0449">Lipoprotein</keyword>
<reference evidence="6" key="1">
    <citation type="submission" date="2016-10" db="EMBL/GenBank/DDBJ databases">
        <title>The High Quality Genome of Vibrio alginolyticus K01M1.</title>
        <authorList>
            <person name="Wendling C."/>
            <person name="Chibani C.M."/>
            <person name="Hertel R."/>
            <person name="Sproer C."/>
            <person name="Bunk B."/>
            <person name="Overmann J."/>
            <person name="Roth O."/>
            <person name="Liesegang H."/>
        </authorList>
    </citation>
    <scope>NUCLEOTIDE SEQUENCE</scope>
    <source>
        <strain evidence="6">K05K4</strain>
        <plasmid evidence="6">pL289</plasmid>
    </source>
</reference>
<comment type="similarity">
    <text evidence="4">Belongs to the bacterial secretin family.</text>
</comment>
<dbReference type="PROSITE" id="PS51257">
    <property type="entry name" value="PROKAR_LIPOPROTEIN"/>
    <property type="match status" value="1"/>
</dbReference>
<feature type="domain" description="Type II/III secretion system secretin-like" evidence="5">
    <location>
        <begin position="354"/>
        <end position="525"/>
    </location>
</feature>
<dbReference type="GO" id="GO:0009306">
    <property type="term" value="P:protein secretion"/>
    <property type="evidence" value="ECO:0007669"/>
    <property type="project" value="InterPro"/>
</dbReference>
<dbReference type="PANTHER" id="PTHR30332">
    <property type="entry name" value="PROBABLE GENERAL SECRETION PATHWAY PROTEIN D"/>
    <property type="match status" value="1"/>
</dbReference>
<keyword evidence="6" id="KW-0614">Plasmid</keyword>
<evidence type="ECO:0000313" key="6">
    <source>
        <dbReference type="EMBL" id="ARP21781.1"/>
    </source>
</evidence>
<dbReference type="GO" id="GO:0016020">
    <property type="term" value="C:membrane"/>
    <property type="evidence" value="ECO:0007669"/>
    <property type="project" value="UniProtKB-SubCell"/>
</dbReference>
<dbReference type="GO" id="GO:0015627">
    <property type="term" value="C:type II protein secretion system complex"/>
    <property type="evidence" value="ECO:0007669"/>
    <property type="project" value="TreeGrafter"/>
</dbReference>
<dbReference type="Pfam" id="PF00263">
    <property type="entry name" value="Secretin"/>
    <property type="match status" value="1"/>
</dbReference>
<evidence type="ECO:0000259" key="5">
    <source>
        <dbReference type="Pfam" id="PF00263"/>
    </source>
</evidence>
<name>A0A1W6TLW7_VIBAL</name>
<sequence>MKIKYIAFVVGAVLMSGCQTLNGDINQKQKEITKFVDEEVDLAIDIRDNVQRRYRHIRHNKNIFVPPIENEDLIKPNWWFDEFDIGRGRKIPLLDAINMVMSDRSVNIKYEDGIDKSLLVSFHGATVGNALESISHASGYSFAIQSDNVLTWSKFQTKSFKIAAIPSTFKFALGKQQGATSSTNENVSSGDEFAAANSELDPLNELVAELKTYSSFRNVISKANTDEEGIASSESEIPIFLNRSASTITIRDVPHVVEQMAQIIKERNQLYRTQVEMDVEIIQVKLDNKAIDSFDVQLAIKELTSKGISLAAGGVGEAGDPFTSRFSGTEATFGIGGKINSGRATNTGALIELLNEKGSVTTRTMPRVIAHHNSIAKLRDLDRIKYIEERSTTSTSNVGVEQSISQADLDVGFSMYVVPTVYESDVSIAMATNLSNLIELVRNGDSGIPTDNGTATYVESPYTTDKDFFNRFTVRSGDTVFFAGLSRSNKQIRKANAGIDAFGYNDYAENERVETIIAVTPRIIRPSAI</sequence>
<dbReference type="InterPro" id="IPR050810">
    <property type="entry name" value="Bact_Secretion_Sys_Channel"/>
</dbReference>
<evidence type="ECO:0000256" key="2">
    <source>
        <dbReference type="ARBA" id="ARBA00022729"/>
    </source>
</evidence>
<gene>
    <name evidence="6" type="primary">bfpB</name>
    <name evidence="6" type="ORF">K05K4_50790</name>
</gene>
<dbReference type="PANTHER" id="PTHR30332:SF24">
    <property type="entry name" value="SECRETIN GSPD-RELATED"/>
    <property type="match status" value="1"/>
</dbReference>